<dbReference type="Pfam" id="PF00877">
    <property type="entry name" value="NLPC_P60"/>
    <property type="match status" value="1"/>
</dbReference>
<feature type="domain" description="LysM" evidence="9">
    <location>
        <begin position="97"/>
        <end position="140"/>
    </location>
</feature>
<comment type="similarity">
    <text evidence="1">Belongs to the peptidase C40 family.</text>
</comment>
<organism evidence="11 12">
    <name type="scientific">Priestia veravalensis</name>
    <dbReference type="NCBI Taxonomy" id="1414648"/>
    <lineage>
        <taxon>Bacteria</taxon>
        <taxon>Bacillati</taxon>
        <taxon>Bacillota</taxon>
        <taxon>Bacilli</taxon>
        <taxon>Bacillales</taxon>
        <taxon>Bacillaceae</taxon>
        <taxon>Priestia</taxon>
    </lineage>
</organism>
<evidence type="ECO:0000256" key="5">
    <source>
        <dbReference type="ARBA" id="ARBA00022801"/>
    </source>
</evidence>
<feature type="compositionally biased region" description="Polar residues" evidence="7">
    <location>
        <begin position="155"/>
        <end position="164"/>
    </location>
</feature>
<protein>
    <submittedName>
        <fullName evidence="11">D-gamma-glutamyl-meso-diaminopimelic acid endopeptidase</fullName>
    </submittedName>
</protein>
<evidence type="ECO:0000256" key="3">
    <source>
        <dbReference type="ARBA" id="ARBA00022729"/>
    </source>
</evidence>
<dbReference type="PANTHER" id="PTHR47360:SF1">
    <property type="entry name" value="ENDOPEPTIDASE NLPC-RELATED"/>
    <property type="match status" value="1"/>
</dbReference>
<dbReference type="PROSITE" id="PS51782">
    <property type="entry name" value="LYSM"/>
    <property type="match status" value="3"/>
</dbReference>
<feature type="region of interest" description="Disordered" evidence="7">
    <location>
        <begin position="212"/>
        <end position="231"/>
    </location>
</feature>
<accession>A0A0V8JNZ3</accession>
<evidence type="ECO:0000256" key="1">
    <source>
        <dbReference type="ARBA" id="ARBA00007074"/>
    </source>
</evidence>
<gene>
    <name evidence="11" type="ORF">AS180_05570</name>
</gene>
<dbReference type="AlphaFoldDB" id="A0A0V8JNZ3"/>
<dbReference type="Proteomes" id="UP000053681">
    <property type="component" value="Unassembled WGS sequence"/>
</dbReference>
<dbReference type="InterPro" id="IPR018392">
    <property type="entry name" value="LysM"/>
</dbReference>
<dbReference type="SMART" id="SM00257">
    <property type="entry name" value="LysM"/>
    <property type="match status" value="3"/>
</dbReference>
<keyword evidence="2" id="KW-0645">Protease</keyword>
<dbReference type="Gene3D" id="3.10.350.10">
    <property type="entry name" value="LysM domain"/>
    <property type="match status" value="3"/>
</dbReference>
<dbReference type="GO" id="GO:0008234">
    <property type="term" value="F:cysteine-type peptidase activity"/>
    <property type="evidence" value="ECO:0007669"/>
    <property type="project" value="UniProtKB-KW"/>
</dbReference>
<dbReference type="InterPro" id="IPR000064">
    <property type="entry name" value="NLP_P60_dom"/>
</dbReference>
<evidence type="ECO:0000256" key="7">
    <source>
        <dbReference type="SAM" id="MobiDB-lite"/>
    </source>
</evidence>
<feature type="region of interest" description="Disordered" evidence="7">
    <location>
        <begin position="78"/>
        <end position="97"/>
    </location>
</feature>
<keyword evidence="3 8" id="KW-0732">Signal</keyword>
<dbReference type="InterPro" id="IPR036779">
    <property type="entry name" value="LysM_dom_sf"/>
</dbReference>
<feature type="region of interest" description="Disordered" evidence="7">
    <location>
        <begin position="142"/>
        <end position="164"/>
    </location>
</feature>
<dbReference type="CDD" id="cd00118">
    <property type="entry name" value="LysM"/>
    <property type="match status" value="3"/>
</dbReference>
<feature type="domain" description="NlpC/P60" evidence="10">
    <location>
        <begin position="232"/>
        <end position="351"/>
    </location>
</feature>
<feature type="domain" description="LysM" evidence="9">
    <location>
        <begin position="165"/>
        <end position="208"/>
    </location>
</feature>
<keyword evidence="12" id="KW-1185">Reference proteome</keyword>
<dbReference type="GO" id="GO:0006508">
    <property type="term" value="P:proteolysis"/>
    <property type="evidence" value="ECO:0007669"/>
    <property type="project" value="UniProtKB-KW"/>
</dbReference>
<name>A0A0V8JNZ3_9BACI</name>
<feature type="compositionally biased region" description="Low complexity" evidence="7">
    <location>
        <begin position="85"/>
        <end position="97"/>
    </location>
</feature>
<dbReference type="EMBL" id="LNQP01000015">
    <property type="protein sequence ID" value="KSU88783.1"/>
    <property type="molecule type" value="Genomic_DNA"/>
</dbReference>
<keyword evidence="6" id="KW-0788">Thiol protease</keyword>
<evidence type="ECO:0000256" key="6">
    <source>
        <dbReference type="ARBA" id="ARBA00022807"/>
    </source>
</evidence>
<feature type="signal peptide" evidence="8">
    <location>
        <begin position="1"/>
        <end position="27"/>
    </location>
</feature>
<reference evidence="11 12" key="1">
    <citation type="submission" date="2015-11" db="EMBL/GenBank/DDBJ databases">
        <title>Bacillus caseinolyticus sp nov.</title>
        <authorList>
            <person name="Dastager S.G."/>
            <person name="Mawlankar R."/>
        </authorList>
    </citation>
    <scope>NUCLEOTIDE SEQUENCE [LARGE SCALE GENOMIC DNA]</scope>
    <source>
        <strain evidence="11 12">SGD-V-76</strain>
    </source>
</reference>
<sequence length="352" mass="37752">MVKKKQIVLSLGTILGGIALFHTSADAASTSVQVKTGDTLWSIATKYQTSVQNLKTQNNLKSDVIHVGQTLVISSSASPAKPVDTAKPTPATPNTASTYTVQSGDTLYKIAAKFKMSVSDLKRLNSLSSNIIYVNQKLKVSGQATPSNPKPEVTKPQTPTVSTNGTYKVQQGDTLSKIAAQFKMSVSALKTANNLKSDIIYVNQVLKVTTSGAAPSTPNAGTPPTTTPTNGQLNISKMITDAKKYMGVPYKWGGTTPSGFDCSGFIYYVMKQQVSMPRYTTMGFWNASKSVSQPQPGDLVFFTTYAPGPSHLGIYLGNRQFIHAGSSTGVTISSLDNSYWSKRYLGAKRFSK</sequence>
<feature type="chain" id="PRO_5006894057" evidence="8">
    <location>
        <begin position="28"/>
        <end position="352"/>
    </location>
</feature>
<dbReference type="SUPFAM" id="SSF54001">
    <property type="entry name" value="Cysteine proteinases"/>
    <property type="match status" value="1"/>
</dbReference>
<keyword evidence="5" id="KW-0378">Hydrolase</keyword>
<dbReference type="InterPro" id="IPR038765">
    <property type="entry name" value="Papain-like_cys_pep_sf"/>
</dbReference>
<evidence type="ECO:0000313" key="11">
    <source>
        <dbReference type="EMBL" id="KSU88783.1"/>
    </source>
</evidence>
<dbReference type="Pfam" id="PF01476">
    <property type="entry name" value="LysM"/>
    <property type="match status" value="3"/>
</dbReference>
<dbReference type="InterPro" id="IPR052062">
    <property type="entry name" value="Murein_DD/LD_carboxypeptidase"/>
</dbReference>
<proteinExistence type="inferred from homology"/>
<comment type="caution">
    <text evidence="11">The sequence shown here is derived from an EMBL/GenBank/DDBJ whole genome shotgun (WGS) entry which is preliminary data.</text>
</comment>
<dbReference type="SUPFAM" id="SSF54106">
    <property type="entry name" value="LysM domain"/>
    <property type="match status" value="3"/>
</dbReference>
<feature type="domain" description="LysM" evidence="9">
    <location>
        <begin position="30"/>
        <end position="73"/>
    </location>
</feature>
<dbReference type="Gene3D" id="3.90.1720.10">
    <property type="entry name" value="endopeptidase domain like (from Nostoc punctiforme)"/>
    <property type="match status" value="1"/>
</dbReference>
<evidence type="ECO:0000256" key="8">
    <source>
        <dbReference type="SAM" id="SignalP"/>
    </source>
</evidence>
<evidence type="ECO:0000259" key="10">
    <source>
        <dbReference type="PROSITE" id="PS51935"/>
    </source>
</evidence>
<evidence type="ECO:0000256" key="2">
    <source>
        <dbReference type="ARBA" id="ARBA00022670"/>
    </source>
</evidence>
<evidence type="ECO:0000256" key="4">
    <source>
        <dbReference type="ARBA" id="ARBA00022737"/>
    </source>
</evidence>
<evidence type="ECO:0000313" key="12">
    <source>
        <dbReference type="Proteomes" id="UP000053681"/>
    </source>
</evidence>
<keyword evidence="4" id="KW-0677">Repeat</keyword>
<dbReference type="PROSITE" id="PS51935">
    <property type="entry name" value="NLPC_P60"/>
    <property type="match status" value="1"/>
</dbReference>
<dbReference type="PANTHER" id="PTHR47360">
    <property type="entry name" value="MUREIN DD-ENDOPEPTIDASE MEPS/MUREIN LD-CARBOXYPEPTIDASE"/>
    <property type="match status" value="1"/>
</dbReference>
<evidence type="ECO:0000259" key="9">
    <source>
        <dbReference type="PROSITE" id="PS51782"/>
    </source>
</evidence>